<evidence type="ECO:0000313" key="2">
    <source>
        <dbReference type="EMBL" id="MFC4833507.1"/>
    </source>
</evidence>
<keyword evidence="1" id="KW-0472">Membrane</keyword>
<dbReference type="Proteomes" id="UP001595909">
    <property type="component" value="Unassembled WGS sequence"/>
</dbReference>
<protein>
    <recommendedName>
        <fullName evidence="4">Integral membrane protein</fullName>
    </recommendedName>
</protein>
<gene>
    <name evidence="2" type="ORF">ACFPEL_13930</name>
</gene>
<evidence type="ECO:0008006" key="4">
    <source>
        <dbReference type="Google" id="ProtNLM"/>
    </source>
</evidence>
<feature type="transmembrane region" description="Helical" evidence="1">
    <location>
        <begin position="35"/>
        <end position="55"/>
    </location>
</feature>
<dbReference type="RefSeq" id="WP_274191549.1">
    <property type="nucleotide sequence ID" value="NZ_BAABHN010000029.1"/>
</dbReference>
<feature type="transmembrane region" description="Helical" evidence="1">
    <location>
        <begin position="7"/>
        <end position="29"/>
    </location>
</feature>
<accession>A0ABV9RK41</accession>
<name>A0ABV9RK41_9PSEU</name>
<evidence type="ECO:0000313" key="3">
    <source>
        <dbReference type="Proteomes" id="UP001595909"/>
    </source>
</evidence>
<organism evidence="2 3">
    <name type="scientific">Actinomycetospora chibensis</name>
    <dbReference type="NCBI Taxonomy" id="663606"/>
    <lineage>
        <taxon>Bacteria</taxon>
        <taxon>Bacillati</taxon>
        <taxon>Actinomycetota</taxon>
        <taxon>Actinomycetes</taxon>
        <taxon>Pseudonocardiales</taxon>
        <taxon>Pseudonocardiaceae</taxon>
        <taxon>Actinomycetospora</taxon>
    </lineage>
</organism>
<sequence>MTTPRPVRLAALGVLTEGVVALVVAALMVAAGLTFSVWGFLVLLGVGITVAGVALLRGARGARGPSIVVQLLTLGCAFYAAVPSGRPDWGVPVILLAAAVLAALISRPAREWAGT</sequence>
<comment type="caution">
    <text evidence="2">The sequence shown here is derived from an EMBL/GenBank/DDBJ whole genome shotgun (WGS) entry which is preliminary data.</text>
</comment>
<reference evidence="3" key="1">
    <citation type="journal article" date="2019" name="Int. J. Syst. Evol. Microbiol.">
        <title>The Global Catalogue of Microorganisms (GCM) 10K type strain sequencing project: providing services to taxonomists for standard genome sequencing and annotation.</title>
        <authorList>
            <consortium name="The Broad Institute Genomics Platform"/>
            <consortium name="The Broad Institute Genome Sequencing Center for Infectious Disease"/>
            <person name="Wu L."/>
            <person name="Ma J."/>
        </authorList>
    </citation>
    <scope>NUCLEOTIDE SEQUENCE [LARGE SCALE GENOMIC DNA]</scope>
    <source>
        <strain evidence="3">CCUG 50347</strain>
    </source>
</reference>
<keyword evidence="1" id="KW-1133">Transmembrane helix</keyword>
<dbReference type="EMBL" id="JBHSIM010000029">
    <property type="protein sequence ID" value="MFC4833507.1"/>
    <property type="molecule type" value="Genomic_DNA"/>
</dbReference>
<keyword evidence="3" id="KW-1185">Reference proteome</keyword>
<feature type="transmembrane region" description="Helical" evidence="1">
    <location>
        <begin position="89"/>
        <end position="106"/>
    </location>
</feature>
<keyword evidence="1" id="KW-0812">Transmembrane</keyword>
<feature type="transmembrane region" description="Helical" evidence="1">
    <location>
        <begin position="67"/>
        <end position="83"/>
    </location>
</feature>
<proteinExistence type="predicted"/>
<evidence type="ECO:0000256" key="1">
    <source>
        <dbReference type="SAM" id="Phobius"/>
    </source>
</evidence>